<dbReference type="OrthoDB" id="5949858at2"/>
<protein>
    <submittedName>
        <fullName evidence="2">Helix-turn-helix domain-containing protein</fullName>
    </submittedName>
</protein>
<dbReference type="Gene3D" id="1.10.10.10">
    <property type="entry name" value="Winged helix-like DNA-binding domain superfamily/Winged helix DNA-binding domain"/>
    <property type="match status" value="1"/>
</dbReference>
<reference evidence="2 3" key="1">
    <citation type="submission" date="2016-10" db="EMBL/GenBank/DDBJ databases">
        <authorList>
            <person name="de Groot N.N."/>
        </authorList>
    </citation>
    <scope>NUCLEOTIDE SEQUENCE [LARGE SCALE GENOMIC DNA]</scope>
    <source>
        <strain evidence="2 3">DSM 20117</strain>
    </source>
</reference>
<dbReference type="GO" id="GO:0003700">
    <property type="term" value="F:DNA-binding transcription factor activity"/>
    <property type="evidence" value="ECO:0007669"/>
    <property type="project" value="InterPro"/>
</dbReference>
<dbReference type="Pfam" id="PF12840">
    <property type="entry name" value="HTH_20"/>
    <property type="match status" value="1"/>
</dbReference>
<gene>
    <name evidence="2" type="ORF">SAMN04489742_1083</name>
</gene>
<dbReference type="KEGG" id="acry:AC20117_11920"/>
<dbReference type="AlphaFoldDB" id="A0A1H1ATW5"/>
<dbReference type="InterPro" id="IPR036388">
    <property type="entry name" value="WH-like_DNA-bd_sf"/>
</dbReference>
<feature type="domain" description="HTH arsR-type" evidence="1">
    <location>
        <begin position="9"/>
        <end position="89"/>
    </location>
</feature>
<dbReference type="Gene3D" id="6.10.140.2180">
    <property type="match status" value="1"/>
</dbReference>
<dbReference type="RefSeq" id="WP_074699554.1">
    <property type="nucleotide sequence ID" value="NZ_CP018863.1"/>
</dbReference>
<name>A0A1H1ATW5_9MICC</name>
<dbReference type="InterPro" id="IPR036390">
    <property type="entry name" value="WH_DNA-bd_sf"/>
</dbReference>
<keyword evidence="3" id="KW-1185">Reference proteome</keyword>
<dbReference type="SUPFAM" id="SSF46785">
    <property type="entry name" value="Winged helix' DNA-binding domain"/>
    <property type="match status" value="1"/>
</dbReference>
<sequence length="186" mass="20471">MANRSSADLVLHPVRLRICQTLLGGRSLTTAGMASQLPDVPPATLYRHIRTLAEAGVLTVVEERQVRGTTERTYALDLAATELSANALASMSPEDHRKAFMGFTAGLLALFDRYIDGALDRGKVDLVRDGVGYRQTALWLTDSELEEFAVEMRDVVQRYSANAPGKERKRRVLSTIVIPSDSPVEE</sequence>
<evidence type="ECO:0000259" key="1">
    <source>
        <dbReference type="SMART" id="SM00418"/>
    </source>
</evidence>
<organism evidence="2 3">
    <name type="scientific">Crystallibacter crystallopoietes</name>
    <dbReference type="NCBI Taxonomy" id="37928"/>
    <lineage>
        <taxon>Bacteria</taxon>
        <taxon>Bacillati</taxon>
        <taxon>Actinomycetota</taxon>
        <taxon>Actinomycetes</taxon>
        <taxon>Micrococcales</taxon>
        <taxon>Micrococcaceae</taxon>
        <taxon>Crystallibacter</taxon>
    </lineage>
</organism>
<dbReference type="STRING" id="37928.SAMN04489742_1083"/>
<evidence type="ECO:0000313" key="3">
    <source>
        <dbReference type="Proteomes" id="UP000181917"/>
    </source>
</evidence>
<evidence type="ECO:0000313" key="2">
    <source>
        <dbReference type="EMBL" id="SDQ42981.1"/>
    </source>
</evidence>
<dbReference type="EMBL" id="FNKH01000002">
    <property type="protein sequence ID" value="SDQ42981.1"/>
    <property type="molecule type" value="Genomic_DNA"/>
</dbReference>
<proteinExistence type="predicted"/>
<dbReference type="Proteomes" id="UP000181917">
    <property type="component" value="Unassembled WGS sequence"/>
</dbReference>
<dbReference type="InterPro" id="IPR001845">
    <property type="entry name" value="HTH_ArsR_DNA-bd_dom"/>
</dbReference>
<accession>A0A1H1ATW5</accession>
<dbReference type="SMART" id="SM00418">
    <property type="entry name" value="HTH_ARSR"/>
    <property type="match status" value="1"/>
</dbReference>